<dbReference type="PANTHER" id="PTHR38495:SF1">
    <property type="entry name" value="RIKEN CDNA 1700001K19 GENE"/>
    <property type="match status" value="1"/>
</dbReference>
<reference evidence="3" key="1">
    <citation type="journal article" date="2011" name="Nature">
        <title>A high-resolution map of human evolutionary constraint using 29 mammals.</title>
        <authorList>
            <person name="Lindblad-Toh K."/>
            <person name="Garber M."/>
            <person name="Zuk O."/>
            <person name="Lin M.F."/>
            <person name="Parker B.J."/>
            <person name="Washietl S."/>
            <person name="Kheradpour P."/>
            <person name="Ernst J."/>
            <person name="Jordan G."/>
            <person name="Mauceli E."/>
            <person name="Ward L.D."/>
            <person name="Lowe C.B."/>
            <person name="Holloway A.K."/>
            <person name="Clamp M."/>
            <person name="Gnerre S."/>
            <person name="Alfoldi J."/>
            <person name="Beal K."/>
            <person name="Chang J."/>
            <person name="Clawson H."/>
            <person name="Cuff J."/>
            <person name="Di Palma F."/>
            <person name="Fitzgerald S."/>
            <person name="Flicek P."/>
            <person name="Guttman M."/>
            <person name="Hubisz M.J."/>
            <person name="Jaffe D.B."/>
            <person name="Jungreis I."/>
            <person name="Kent W.J."/>
            <person name="Kostka D."/>
            <person name="Lara M."/>
            <person name="Martins A.L."/>
            <person name="Massingham T."/>
            <person name="Moltke I."/>
            <person name="Raney B.J."/>
            <person name="Rasmussen M.D."/>
            <person name="Robinson J."/>
            <person name="Stark A."/>
            <person name="Vilella A.J."/>
            <person name="Wen J."/>
            <person name="Xie X."/>
            <person name="Zody M.C."/>
            <person name="Baldwin J."/>
            <person name="Bloom T."/>
            <person name="Chin C.W."/>
            <person name="Heiman D."/>
            <person name="Nicol R."/>
            <person name="Nusbaum C."/>
            <person name="Young S."/>
            <person name="Wilkinson J."/>
            <person name="Worley K.C."/>
            <person name="Kovar C.L."/>
            <person name="Muzny D.M."/>
            <person name="Gibbs R.A."/>
            <person name="Cree A."/>
            <person name="Dihn H.H."/>
            <person name="Fowler G."/>
            <person name="Jhangiani S."/>
            <person name="Joshi V."/>
            <person name="Lee S."/>
            <person name="Lewis L.R."/>
            <person name="Nazareth L.V."/>
            <person name="Okwuonu G."/>
            <person name="Santibanez J."/>
            <person name="Warren W.C."/>
            <person name="Mardis E.R."/>
            <person name="Weinstock G.M."/>
            <person name="Wilson R.K."/>
            <person name="Delehaunty K."/>
            <person name="Dooling D."/>
            <person name="Fronik C."/>
            <person name="Fulton L."/>
            <person name="Fulton B."/>
            <person name="Graves T."/>
            <person name="Minx P."/>
            <person name="Sodergren E."/>
            <person name="Birney E."/>
            <person name="Margulies E.H."/>
            <person name="Herrero J."/>
            <person name="Green E.D."/>
            <person name="Haussler D."/>
            <person name="Siepel A."/>
            <person name="Goldman N."/>
            <person name="Pollard K.S."/>
            <person name="Pedersen J.S."/>
            <person name="Lander E.S."/>
            <person name="Kellis M."/>
        </authorList>
    </citation>
    <scope>NUCLEOTIDE SEQUENCE [LARGE SCALE GENOMIC DNA]</scope>
    <source>
        <strain evidence="3">2N</strain>
    </source>
</reference>
<feature type="compositionally biased region" description="Acidic residues" evidence="1">
    <location>
        <begin position="69"/>
        <end position="81"/>
    </location>
</feature>
<dbReference type="VEuPathDB" id="HostDB:ENSCPOG00000025804"/>
<evidence type="ECO:0000256" key="1">
    <source>
        <dbReference type="SAM" id="MobiDB-lite"/>
    </source>
</evidence>
<dbReference type="EMBL" id="AAKN02051975">
    <property type="status" value="NOT_ANNOTATED_CDS"/>
    <property type="molecule type" value="Genomic_DNA"/>
</dbReference>
<dbReference type="GeneTree" id="ENSGT00520000057711"/>
<protein>
    <submittedName>
        <fullName evidence="2">Uncharacterized protein</fullName>
    </submittedName>
</protein>
<dbReference type="eggNOG" id="ENOG502TEIY">
    <property type="taxonomic scope" value="Eukaryota"/>
</dbReference>
<accession>H0WA90</accession>
<evidence type="ECO:0000313" key="3">
    <source>
        <dbReference type="Proteomes" id="UP000005447"/>
    </source>
</evidence>
<dbReference type="HOGENOM" id="CLU_1309764_0_0_1"/>
<organism evidence="2 3">
    <name type="scientific">Cavia porcellus</name>
    <name type="common">Guinea pig</name>
    <dbReference type="NCBI Taxonomy" id="10141"/>
    <lineage>
        <taxon>Eukaryota</taxon>
        <taxon>Metazoa</taxon>
        <taxon>Chordata</taxon>
        <taxon>Craniata</taxon>
        <taxon>Vertebrata</taxon>
        <taxon>Euteleostomi</taxon>
        <taxon>Mammalia</taxon>
        <taxon>Eutheria</taxon>
        <taxon>Euarchontoglires</taxon>
        <taxon>Glires</taxon>
        <taxon>Rodentia</taxon>
        <taxon>Hystricomorpha</taxon>
        <taxon>Caviidae</taxon>
        <taxon>Cavia</taxon>
    </lineage>
</organism>
<dbReference type="OMA" id="CIRATWA"/>
<name>H0WA90_CAVPO</name>
<keyword evidence="3" id="KW-1185">Reference proteome</keyword>
<sequence>MASLRHHRVPCIRAALSTTWAGATGFRKLRRNTHRHLQVARRRELMDLAEAIWREPKAGTPTMAVPEVSDVDMQAEGEEPPEAGRHLSCRARGPRPPPRLGGERDKGPKLALSKRKLELLLVEPEKRKRKK</sequence>
<dbReference type="Ensembl" id="ENSCPOT00000024508.2">
    <property type="protein sequence ID" value="ENSCPOP00000019901.2"/>
    <property type="gene ID" value="ENSCPOG00000025804.2"/>
</dbReference>
<proteinExistence type="predicted"/>
<dbReference type="InParanoid" id="H0WA90"/>
<reference evidence="2" key="3">
    <citation type="submission" date="2025-09" db="UniProtKB">
        <authorList>
            <consortium name="Ensembl"/>
        </authorList>
    </citation>
    <scope>IDENTIFICATION</scope>
    <source>
        <strain evidence="2">2N</strain>
    </source>
</reference>
<feature type="region of interest" description="Disordered" evidence="1">
    <location>
        <begin position="59"/>
        <end position="115"/>
    </location>
</feature>
<dbReference type="Bgee" id="ENSCPOG00000025804">
    <property type="expression patterns" value="Expressed in testis and 5 other cell types or tissues"/>
</dbReference>
<dbReference type="PANTHER" id="PTHR38495">
    <property type="entry name" value="MCG11474"/>
    <property type="match status" value="1"/>
</dbReference>
<reference evidence="2" key="2">
    <citation type="submission" date="2025-08" db="UniProtKB">
        <authorList>
            <consortium name="Ensembl"/>
        </authorList>
    </citation>
    <scope>IDENTIFICATION</scope>
    <source>
        <strain evidence="2">2N</strain>
    </source>
</reference>
<dbReference type="AlphaFoldDB" id="H0WA90"/>
<evidence type="ECO:0000313" key="2">
    <source>
        <dbReference type="Ensembl" id="ENSCPOP00000019901.2"/>
    </source>
</evidence>
<dbReference type="Proteomes" id="UP000005447">
    <property type="component" value="Unassembled WGS sequence"/>
</dbReference>